<dbReference type="SUPFAM" id="SSF57850">
    <property type="entry name" value="RING/U-box"/>
    <property type="match status" value="1"/>
</dbReference>
<evidence type="ECO:0000256" key="1">
    <source>
        <dbReference type="SAM" id="MobiDB-lite"/>
    </source>
</evidence>
<feature type="region of interest" description="Disordered" evidence="1">
    <location>
        <begin position="379"/>
        <end position="467"/>
    </location>
</feature>
<evidence type="ECO:0000313" key="2">
    <source>
        <dbReference type="EMBL" id="RWS15055.1"/>
    </source>
</evidence>
<dbReference type="Proteomes" id="UP000285301">
    <property type="component" value="Unassembled WGS sequence"/>
</dbReference>
<dbReference type="EMBL" id="NCKU01000559">
    <property type="protein sequence ID" value="RWS15055.1"/>
    <property type="molecule type" value="Genomic_DNA"/>
</dbReference>
<protein>
    <submittedName>
        <fullName evidence="2">Uncharacterized protein</fullName>
    </submittedName>
</protein>
<comment type="caution">
    <text evidence="2">The sequence shown here is derived from an EMBL/GenBank/DDBJ whole genome shotgun (WGS) entry which is preliminary data.</text>
</comment>
<feature type="compositionally biased region" description="Basic and acidic residues" evidence="1">
    <location>
        <begin position="379"/>
        <end position="401"/>
    </location>
</feature>
<evidence type="ECO:0000313" key="3">
    <source>
        <dbReference type="Proteomes" id="UP000285301"/>
    </source>
</evidence>
<proteinExistence type="predicted"/>
<dbReference type="InterPro" id="IPR013083">
    <property type="entry name" value="Znf_RING/FYVE/PHD"/>
</dbReference>
<keyword evidence="3" id="KW-1185">Reference proteome</keyword>
<name>A0A3S3P9D4_9ACAR</name>
<reference evidence="2 3" key="1">
    <citation type="journal article" date="2018" name="Gigascience">
        <title>Genomes of trombidid mites reveal novel predicted allergens and laterally-transferred genes associated with secondary metabolism.</title>
        <authorList>
            <person name="Dong X."/>
            <person name="Chaisiri K."/>
            <person name="Xia D."/>
            <person name="Armstrong S.D."/>
            <person name="Fang Y."/>
            <person name="Donnelly M.J."/>
            <person name="Kadowaki T."/>
            <person name="McGarry J.W."/>
            <person name="Darby A.C."/>
            <person name="Makepeace B.L."/>
        </authorList>
    </citation>
    <scope>NUCLEOTIDE SEQUENCE [LARGE SCALE GENOMIC DNA]</scope>
    <source>
        <strain evidence="2">UoL-WK</strain>
    </source>
</reference>
<feature type="compositionally biased region" description="Basic and acidic residues" evidence="1">
    <location>
        <begin position="415"/>
        <end position="427"/>
    </location>
</feature>
<dbReference type="AlphaFoldDB" id="A0A3S3P9D4"/>
<dbReference type="OrthoDB" id="6105938at2759"/>
<accession>A0A3S3P9D4</accession>
<gene>
    <name evidence="2" type="ORF">B4U79_17248</name>
</gene>
<feature type="region of interest" description="Disordered" evidence="1">
    <location>
        <begin position="175"/>
        <end position="200"/>
    </location>
</feature>
<feature type="compositionally biased region" description="Polar residues" evidence="1">
    <location>
        <begin position="175"/>
        <end position="190"/>
    </location>
</feature>
<organism evidence="2 3">
    <name type="scientific">Dinothrombium tinctorium</name>
    <dbReference type="NCBI Taxonomy" id="1965070"/>
    <lineage>
        <taxon>Eukaryota</taxon>
        <taxon>Metazoa</taxon>
        <taxon>Ecdysozoa</taxon>
        <taxon>Arthropoda</taxon>
        <taxon>Chelicerata</taxon>
        <taxon>Arachnida</taxon>
        <taxon>Acari</taxon>
        <taxon>Acariformes</taxon>
        <taxon>Trombidiformes</taxon>
        <taxon>Prostigmata</taxon>
        <taxon>Anystina</taxon>
        <taxon>Parasitengona</taxon>
        <taxon>Trombidioidea</taxon>
        <taxon>Trombidiidae</taxon>
        <taxon>Dinothrombium</taxon>
    </lineage>
</organism>
<feature type="compositionally biased region" description="Basic residues" evidence="1">
    <location>
        <begin position="402"/>
        <end position="414"/>
    </location>
</feature>
<sequence>MASRMKYDLSKCNETKRLLRTLYDALRCPLCELLLENPYKAHCCHVCERCARKSFYESKEQTDCLSCPACGELVATQSLLPDERFSLNVVGVKKMVTCFERIIGSKLFEKVNSDALPKQAEAVKINDQFTSSVSKFKNGLLSNRDNINIEKVIYVNPLTGIKKFKTSTPVATNPRSVSKLSNNFTPITTDSDSENESLRGNGAKISTASVGVQSVSEFVACGQQTDESEEDLYTRISKLINCLFANSNIQGSLCIEGVGRFEVNLSKSSNGDKQKRNSLVDTHTNTDACCFQSVSCQVETTQVESKAIQTDIQSNIETKIVDYECDATVSEARRGQSDQSAVNNEVTPLYDLSTVNETTADYSCEDLITPSYIDETPIKDSNIEKFTTDEKKSNEQPESQKVKKKSPKDKFKRIRLLDDSSDEEKYSRKMNRKAIPDLTEEIEEGSSSIIDEMMDEDCLPPTPPELK</sequence>
<dbReference type="Gene3D" id="3.30.40.10">
    <property type="entry name" value="Zinc/RING finger domain, C3HC4 (zinc finger)"/>
    <property type="match status" value="1"/>
</dbReference>